<keyword evidence="11" id="KW-1185">Reference proteome</keyword>
<dbReference type="GO" id="GO:0006352">
    <property type="term" value="P:DNA-templated transcription initiation"/>
    <property type="evidence" value="ECO:0007669"/>
    <property type="project" value="InterPro"/>
</dbReference>
<comment type="similarity">
    <text evidence="1 6">Belongs to the sigma-70 factor family. ECF subfamily.</text>
</comment>
<feature type="region of interest" description="Disordered" evidence="7">
    <location>
        <begin position="139"/>
        <end position="161"/>
    </location>
</feature>
<dbReference type="InterPro" id="IPR014284">
    <property type="entry name" value="RNA_pol_sigma-70_dom"/>
</dbReference>
<feature type="domain" description="RNA polymerase sigma factor 70 region 4 type 2" evidence="9">
    <location>
        <begin position="181"/>
        <end position="229"/>
    </location>
</feature>
<dbReference type="CDD" id="cd06171">
    <property type="entry name" value="Sigma70_r4"/>
    <property type="match status" value="1"/>
</dbReference>
<dbReference type="NCBIfam" id="TIGR02937">
    <property type="entry name" value="sigma70-ECF"/>
    <property type="match status" value="1"/>
</dbReference>
<dbReference type="InterPro" id="IPR013325">
    <property type="entry name" value="RNA_pol_sigma_r2"/>
</dbReference>
<keyword evidence="2 6" id="KW-0805">Transcription regulation</keyword>
<evidence type="ECO:0000256" key="1">
    <source>
        <dbReference type="ARBA" id="ARBA00010641"/>
    </source>
</evidence>
<dbReference type="InterPro" id="IPR000838">
    <property type="entry name" value="RNA_pol_sigma70_ECF_CS"/>
</dbReference>
<reference evidence="11" key="1">
    <citation type="submission" date="2017-09" db="EMBL/GenBank/DDBJ databases">
        <title>Genome sequence of Nannocystis excedens DSM 71.</title>
        <authorList>
            <person name="Blom J."/>
        </authorList>
    </citation>
    <scope>NUCLEOTIDE SEQUENCE [LARGE SCALE GENOMIC DNA]</scope>
    <source>
        <strain evidence="11">type strain: E19</strain>
    </source>
</reference>
<dbReference type="InterPro" id="IPR039425">
    <property type="entry name" value="RNA_pol_sigma-70-like"/>
</dbReference>
<dbReference type="Pfam" id="PF04542">
    <property type="entry name" value="Sigma70_r2"/>
    <property type="match status" value="1"/>
</dbReference>
<dbReference type="GO" id="GO:0016987">
    <property type="term" value="F:sigma factor activity"/>
    <property type="evidence" value="ECO:0007669"/>
    <property type="project" value="UniProtKB-KW"/>
</dbReference>
<evidence type="ECO:0000256" key="3">
    <source>
        <dbReference type="ARBA" id="ARBA00023082"/>
    </source>
</evidence>
<dbReference type="KEGG" id="hdi:HDIA_3076"/>
<dbReference type="InterPro" id="IPR007627">
    <property type="entry name" value="RNA_pol_sigma70_r2"/>
</dbReference>
<evidence type="ECO:0000256" key="5">
    <source>
        <dbReference type="ARBA" id="ARBA00023163"/>
    </source>
</evidence>
<evidence type="ECO:0000256" key="6">
    <source>
        <dbReference type="RuleBase" id="RU000716"/>
    </source>
</evidence>
<sequence>MAAAAFLTPRNATSRTQTARWYLIALSAGLLQAVMTALEHAADFPTAATIASPTLHGPASADAGLSRRFSTEILAHLDAAHTLARYLVRDHSVAEDIVQEAFLRAFRAFSGYRGDNPRAWLLAIVRNCHRDWRTEQARMRSTMPGSAPYGNESEDDQLVTIPSSDLSPEEELLRRDEAGRVHAILVIMPEIFREVLVLRDLEDLSYADIAEVIAAPIGTVMSRLARARRLFGRLWLGEPDAGGPEEMA</sequence>
<evidence type="ECO:0000313" key="10">
    <source>
        <dbReference type="EMBL" id="SON56617.1"/>
    </source>
</evidence>
<dbReference type="GO" id="GO:0003677">
    <property type="term" value="F:DNA binding"/>
    <property type="evidence" value="ECO:0007669"/>
    <property type="project" value="UniProtKB-KW"/>
</dbReference>
<dbReference type="EMBL" id="LT960614">
    <property type="protein sequence ID" value="SON56617.1"/>
    <property type="molecule type" value="Genomic_DNA"/>
</dbReference>
<keyword evidence="3 6" id="KW-0731">Sigma factor</keyword>
<gene>
    <name evidence="10" type="primary">rpoE_2</name>
    <name evidence="10" type="ORF">HDIA_3076</name>
</gene>
<evidence type="ECO:0000256" key="7">
    <source>
        <dbReference type="SAM" id="MobiDB-lite"/>
    </source>
</evidence>
<evidence type="ECO:0000259" key="9">
    <source>
        <dbReference type="Pfam" id="PF08281"/>
    </source>
</evidence>
<evidence type="ECO:0000256" key="2">
    <source>
        <dbReference type="ARBA" id="ARBA00023015"/>
    </source>
</evidence>
<evidence type="ECO:0000313" key="11">
    <source>
        <dbReference type="Proteomes" id="UP000223606"/>
    </source>
</evidence>
<dbReference type="PROSITE" id="PS01063">
    <property type="entry name" value="SIGMA70_ECF"/>
    <property type="match status" value="1"/>
</dbReference>
<feature type="domain" description="RNA polymerase sigma-70 region 2" evidence="8">
    <location>
        <begin position="75"/>
        <end position="138"/>
    </location>
</feature>
<dbReference type="OrthoDB" id="9803470at2"/>
<dbReference type="SUPFAM" id="SSF88659">
    <property type="entry name" value="Sigma3 and sigma4 domains of RNA polymerase sigma factors"/>
    <property type="match status" value="1"/>
</dbReference>
<dbReference type="Gene3D" id="1.10.10.10">
    <property type="entry name" value="Winged helix-like DNA-binding domain superfamily/Winged helix DNA-binding domain"/>
    <property type="match status" value="1"/>
</dbReference>
<dbReference type="RefSeq" id="WP_099556972.1">
    <property type="nucleotide sequence ID" value="NZ_LT960614.1"/>
</dbReference>
<proteinExistence type="inferred from homology"/>
<dbReference type="PANTHER" id="PTHR43133">
    <property type="entry name" value="RNA POLYMERASE ECF-TYPE SIGMA FACTO"/>
    <property type="match status" value="1"/>
</dbReference>
<name>A0A2C9D8I1_9HYPH</name>
<dbReference type="AlphaFoldDB" id="A0A2C9D8I1"/>
<keyword evidence="5 6" id="KW-0804">Transcription</keyword>
<organism evidence="10 11">
    <name type="scientific">Hartmannibacter diazotrophicus</name>
    <dbReference type="NCBI Taxonomy" id="1482074"/>
    <lineage>
        <taxon>Bacteria</taxon>
        <taxon>Pseudomonadati</taxon>
        <taxon>Pseudomonadota</taxon>
        <taxon>Alphaproteobacteria</taxon>
        <taxon>Hyphomicrobiales</taxon>
        <taxon>Pleomorphomonadaceae</taxon>
        <taxon>Hartmannibacter</taxon>
    </lineage>
</organism>
<accession>A0A2C9D8I1</accession>
<evidence type="ECO:0000259" key="8">
    <source>
        <dbReference type="Pfam" id="PF04542"/>
    </source>
</evidence>
<keyword evidence="4 6" id="KW-0238">DNA-binding</keyword>
<dbReference type="Gene3D" id="1.10.1740.10">
    <property type="match status" value="1"/>
</dbReference>
<evidence type="ECO:0000256" key="4">
    <source>
        <dbReference type="ARBA" id="ARBA00023125"/>
    </source>
</evidence>
<dbReference type="Proteomes" id="UP000223606">
    <property type="component" value="Chromosome 1"/>
</dbReference>
<dbReference type="InterPro" id="IPR013324">
    <property type="entry name" value="RNA_pol_sigma_r3/r4-like"/>
</dbReference>
<dbReference type="PANTHER" id="PTHR43133:SF25">
    <property type="entry name" value="RNA POLYMERASE SIGMA FACTOR RFAY-RELATED"/>
    <property type="match status" value="1"/>
</dbReference>
<dbReference type="InterPro" id="IPR013249">
    <property type="entry name" value="RNA_pol_sigma70_r4_t2"/>
</dbReference>
<dbReference type="SUPFAM" id="SSF88946">
    <property type="entry name" value="Sigma2 domain of RNA polymerase sigma factors"/>
    <property type="match status" value="1"/>
</dbReference>
<dbReference type="Pfam" id="PF08281">
    <property type="entry name" value="Sigma70_r4_2"/>
    <property type="match status" value="1"/>
</dbReference>
<protein>
    <recommendedName>
        <fullName evidence="6">RNA polymerase sigma factor</fullName>
    </recommendedName>
</protein>
<dbReference type="InterPro" id="IPR036388">
    <property type="entry name" value="WH-like_DNA-bd_sf"/>
</dbReference>